<evidence type="ECO:0000313" key="3">
    <source>
        <dbReference type="Proteomes" id="UP001479436"/>
    </source>
</evidence>
<evidence type="ECO:0000256" key="1">
    <source>
        <dbReference type="SAM" id="Phobius"/>
    </source>
</evidence>
<dbReference type="Gene3D" id="2.160.20.10">
    <property type="entry name" value="Single-stranded right-handed beta-helix, Pectin lyase-like"/>
    <property type="match status" value="1"/>
</dbReference>
<accession>A0ABR2VXS5</accession>
<dbReference type="InterPro" id="IPR011050">
    <property type="entry name" value="Pectin_lyase_fold/virulence"/>
</dbReference>
<dbReference type="InterPro" id="IPR012334">
    <property type="entry name" value="Pectin_lyas_fold"/>
</dbReference>
<keyword evidence="1" id="KW-0812">Transmembrane</keyword>
<sequence>MKRQPVITLKHQDISNCTRNYFTFRHRLISILLGITITFGITLGILTSPMSYVFQDFSGNSKGSILTGDSTQVGSRERIFPTIFEQNIYPLNDAPMPSKTLISMNNLVEYDSSNPQGLCYRNYSITNDIIPDFSRVGYESGDQEIPENILTMVTVIPAVHPSDDTERIQLAIDRLEQLPVDSHTGYRGALLLKSGLFKVSKTLRITQSGVVIRGDPHGNTTILATGKNRFTVFQVTGKGRPMPKSRITAEILQTYVPVGSVQLRINPMISHRFRVGDEIIVERRGNQNWIQEIGMHNLSLYRPQRASSVVNWRPFKLLFTRTVQAIDRTSGIVTLDIPITNSIEKRWGGGRIFPYRFYGRLNHVGIEHINLISEYDASKVSFDEMGEKYFSDGQHSESVLSFERMIHGFARNITARHFNNFISVSNHAKWVTVENCQYLEPVAPLEGGNRYAFFIDRGAELILFKGNYAEHARHAFIVGSQVTGPNVFHNCTAENQHGSSEPHHRWSVGGLFDNVHSSLSIQNRKHLGSGHGWSGANYVLWNTVGRAIAQKPPTAWNFAFGVIGEQNRGVFGKDIPQGWWHSLGAHVNPTSLYKAQLQQRKKSIPSRWCHD</sequence>
<name>A0ABR2VXS5_9FUNG</name>
<keyword evidence="3" id="KW-1185">Reference proteome</keyword>
<proteinExistence type="predicted"/>
<feature type="transmembrane region" description="Helical" evidence="1">
    <location>
        <begin position="28"/>
        <end position="54"/>
    </location>
</feature>
<comment type="caution">
    <text evidence="2">The sequence shown here is derived from an EMBL/GenBank/DDBJ whole genome shotgun (WGS) entry which is preliminary data.</text>
</comment>
<organism evidence="2 3">
    <name type="scientific">Basidiobolus ranarum</name>
    <dbReference type="NCBI Taxonomy" id="34480"/>
    <lineage>
        <taxon>Eukaryota</taxon>
        <taxon>Fungi</taxon>
        <taxon>Fungi incertae sedis</taxon>
        <taxon>Zoopagomycota</taxon>
        <taxon>Entomophthoromycotina</taxon>
        <taxon>Basidiobolomycetes</taxon>
        <taxon>Basidiobolales</taxon>
        <taxon>Basidiobolaceae</taxon>
        <taxon>Basidiobolus</taxon>
    </lineage>
</organism>
<reference evidence="2 3" key="1">
    <citation type="submission" date="2023-04" db="EMBL/GenBank/DDBJ databases">
        <title>Genome of Basidiobolus ranarum AG-B5.</title>
        <authorList>
            <person name="Stajich J.E."/>
            <person name="Carter-House D."/>
            <person name="Gryganskyi A."/>
        </authorList>
    </citation>
    <scope>NUCLEOTIDE SEQUENCE [LARGE SCALE GENOMIC DNA]</scope>
    <source>
        <strain evidence="2 3">AG-B5</strain>
    </source>
</reference>
<keyword evidence="1" id="KW-0472">Membrane</keyword>
<evidence type="ECO:0000313" key="2">
    <source>
        <dbReference type="EMBL" id="KAK9709552.1"/>
    </source>
</evidence>
<gene>
    <name evidence="2" type="ORF">K7432_008971</name>
</gene>
<dbReference type="SUPFAM" id="SSF51126">
    <property type="entry name" value="Pectin lyase-like"/>
    <property type="match status" value="1"/>
</dbReference>
<dbReference type="Proteomes" id="UP001479436">
    <property type="component" value="Unassembled WGS sequence"/>
</dbReference>
<protein>
    <submittedName>
        <fullName evidence="2">Uncharacterized protein</fullName>
    </submittedName>
</protein>
<keyword evidence="1" id="KW-1133">Transmembrane helix</keyword>
<dbReference type="EMBL" id="JASJQH010007403">
    <property type="protein sequence ID" value="KAK9709552.1"/>
    <property type="molecule type" value="Genomic_DNA"/>
</dbReference>